<evidence type="ECO:0000256" key="1">
    <source>
        <dbReference type="ARBA" id="ARBA00001974"/>
    </source>
</evidence>
<dbReference type="InterPro" id="IPR002938">
    <property type="entry name" value="FAD-bd"/>
</dbReference>
<dbReference type="Gene3D" id="3.50.50.60">
    <property type="entry name" value="FAD/NAD(P)-binding domain"/>
    <property type="match status" value="1"/>
</dbReference>
<comment type="cofactor">
    <cofactor evidence="1">
        <name>FAD</name>
        <dbReference type="ChEBI" id="CHEBI:57692"/>
    </cofactor>
</comment>
<evidence type="ECO:0000313" key="8">
    <source>
        <dbReference type="Proteomes" id="UP001501442"/>
    </source>
</evidence>
<evidence type="ECO:0000256" key="4">
    <source>
        <dbReference type="ARBA" id="ARBA00023002"/>
    </source>
</evidence>
<dbReference type="Proteomes" id="UP001501442">
    <property type="component" value="Unassembled WGS sequence"/>
</dbReference>
<dbReference type="Pfam" id="PF01494">
    <property type="entry name" value="FAD_binding_3"/>
    <property type="match status" value="1"/>
</dbReference>
<accession>A0ABP8UBX5</accession>
<feature type="domain" description="FAD-binding" evidence="6">
    <location>
        <begin position="8"/>
        <end position="337"/>
    </location>
</feature>
<keyword evidence="2" id="KW-0285">Flavoprotein</keyword>
<dbReference type="PANTHER" id="PTHR13789:SF318">
    <property type="entry name" value="GERANYLGERANYL DIPHOSPHATE REDUCTASE"/>
    <property type="match status" value="1"/>
</dbReference>
<dbReference type="EMBL" id="BAABHK010000005">
    <property type="protein sequence ID" value="GAA4627663.1"/>
    <property type="molecule type" value="Genomic_DNA"/>
</dbReference>
<dbReference type="PRINTS" id="PR00420">
    <property type="entry name" value="RNGMNOXGNASE"/>
</dbReference>
<evidence type="ECO:0000259" key="6">
    <source>
        <dbReference type="Pfam" id="PF01494"/>
    </source>
</evidence>
<dbReference type="InterPro" id="IPR036188">
    <property type="entry name" value="FAD/NAD-bd_sf"/>
</dbReference>
<sequence length="393" mass="42215">MTERGGTALVAGGGIGGLAVAIGLRRAGWSVTVLERAAEFREVGAGWSFAPNAVRAADALGVGEELRAVSVPTEAGATLRTPAGGHLMRFRAGRDTPLLANHRADLHRVLLGHLPAAAVRAGAEVTGVEQTDRRVTAVYRTPGGLRRAEADVLIGADGIGSVVRRSTWPDSPAPVFQRILCWRGVTKPGSVWPVEGFQTWGRGARFGAHPLSRQRVFWFLTVRQNEPGARYDDNLAEVRHRIGDWHEPIPALLSATPPDSVLCHDIYDLDPLTSYAAGRVALLGDAAHAMTPFLAQGACQALEDAAILASELTGATEIPAALARYDEARRPRSQQVRHMARQDPRISLSTSTLTYCLMTRLTRLAGGGVAARKAARLWDWTPPIPSRHGEESE</sequence>
<gene>
    <name evidence="7" type="ORF">GCM10023196_040800</name>
</gene>
<dbReference type="SUPFAM" id="SSF51905">
    <property type="entry name" value="FAD/NAD(P)-binding domain"/>
    <property type="match status" value="1"/>
</dbReference>
<name>A0ABP8UBX5_9ACTN</name>
<comment type="caution">
    <text evidence="7">The sequence shown here is derived from an EMBL/GenBank/DDBJ whole genome shotgun (WGS) entry which is preliminary data.</text>
</comment>
<dbReference type="GO" id="GO:0004497">
    <property type="term" value="F:monooxygenase activity"/>
    <property type="evidence" value="ECO:0007669"/>
    <property type="project" value="UniProtKB-KW"/>
</dbReference>
<keyword evidence="3" id="KW-0274">FAD</keyword>
<keyword evidence="4" id="KW-0560">Oxidoreductase</keyword>
<evidence type="ECO:0000256" key="2">
    <source>
        <dbReference type="ARBA" id="ARBA00022630"/>
    </source>
</evidence>
<keyword evidence="8" id="KW-1185">Reference proteome</keyword>
<proteinExistence type="predicted"/>
<evidence type="ECO:0000256" key="3">
    <source>
        <dbReference type="ARBA" id="ARBA00022827"/>
    </source>
</evidence>
<protein>
    <submittedName>
        <fullName evidence="7">FAD-dependent monooxygenase</fullName>
    </submittedName>
</protein>
<evidence type="ECO:0000256" key="5">
    <source>
        <dbReference type="ARBA" id="ARBA00023033"/>
    </source>
</evidence>
<dbReference type="InterPro" id="IPR050493">
    <property type="entry name" value="FAD-dep_Monooxygenase_BioMet"/>
</dbReference>
<keyword evidence="5 7" id="KW-0503">Monooxygenase</keyword>
<evidence type="ECO:0000313" key="7">
    <source>
        <dbReference type="EMBL" id="GAA4627663.1"/>
    </source>
</evidence>
<organism evidence="7 8">
    <name type="scientific">Actinoallomurus vinaceus</name>
    <dbReference type="NCBI Taxonomy" id="1080074"/>
    <lineage>
        <taxon>Bacteria</taxon>
        <taxon>Bacillati</taxon>
        <taxon>Actinomycetota</taxon>
        <taxon>Actinomycetes</taxon>
        <taxon>Streptosporangiales</taxon>
        <taxon>Thermomonosporaceae</taxon>
        <taxon>Actinoallomurus</taxon>
    </lineage>
</organism>
<dbReference type="PANTHER" id="PTHR13789">
    <property type="entry name" value="MONOOXYGENASE"/>
    <property type="match status" value="1"/>
</dbReference>
<reference evidence="8" key="1">
    <citation type="journal article" date="2019" name="Int. J. Syst. Evol. Microbiol.">
        <title>The Global Catalogue of Microorganisms (GCM) 10K type strain sequencing project: providing services to taxonomists for standard genome sequencing and annotation.</title>
        <authorList>
            <consortium name="The Broad Institute Genomics Platform"/>
            <consortium name="The Broad Institute Genome Sequencing Center for Infectious Disease"/>
            <person name="Wu L."/>
            <person name="Ma J."/>
        </authorList>
    </citation>
    <scope>NUCLEOTIDE SEQUENCE [LARGE SCALE GENOMIC DNA]</scope>
    <source>
        <strain evidence="8">JCM 17939</strain>
    </source>
</reference>
<dbReference type="RefSeq" id="WP_345432496.1">
    <property type="nucleotide sequence ID" value="NZ_BAABHK010000005.1"/>
</dbReference>